<evidence type="ECO:0000313" key="7">
    <source>
        <dbReference type="EMBL" id="CAF4266003.1"/>
    </source>
</evidence>
<dbReference type="Pfam" id="PF13923">
    <property type="entry name" value="zf-C3HC4_2"/>
    <property type="match status" value="1"/>
</dbReference>
<feature type="domain" description="RING-type" evidence="5">
    <location>
        <begin position="72"/>
        <end position="108"/>
    </location>
</feature>
<evidence type="ECO:0000256" key="3">
    <source>
        <dbReference type="PROSITE-ProRule" id="PRU00175"/>
    </source>
</evidence>
<dbReference type="EMBL" id="CAJNOQ010016156">
    <property type="protein sequence ID" value="CAF1375704.1"/>
    <property type="molecule type" value="Genomic_DNA"/>
</dbReference>
<dbReference type="OrthoDB" id="1630758at2759"/>
<evidence type="ECO:0000256" key="2">
    <source>
        <dbReference type="ARBA" id="ARBA00022833"/>
    </source>
</evidence>
<keyword evidence="4" id="KW-0175">Coiled coil</keyword>
<comment type="caution">
    <text evidence="6">The sequence shown here is derived from an EMBL/GenBank/DDBJ whole genome shotgun (WGS) entry which is preliminary data.</text>
</comment>
<evidence type="ECO:0000313" key="8">
    <source>
        <dbReference type="Proteomes" id="UP000663829"/>
    </source>
</evidence>
<dbReference type="InterPro" id="IPR013083">
    <property type="entry name" value="Znf_RING/FYVE/PHD"/>
</dbReference>
<dbReference type="SUPFAM" id="SSF49599">
    <property type="entry name" value="TRAF domain-like"/>
    <property type="match status" value="1"/>
</dbReference>
<dbReference type="AlphaFoldDB" id="A0A815J7P8"/>
<keyword evidence="2" id="KW-0862">Zinc</keyword>
<dbReference type="InterPro" id="IPR001841">
    <property type="entry name" value="Znf_RING"/>
</dbReference>
<name>A0A815J7P8_9BILA</name>
<evidence type="ECO:0000256" key="1">
    <source>
        <dbReference type="ARBA" id="ARBA00022771"/>
    </source>
</evidence>
<evidence type="ECO:0000313" key="6">
    <source>
        <dbReference type="EMBL" id="CAF1375704.1"/>
    </source>
</evidence>
<dbReference type="PROSITE" id="PS50089">
    <property type="entry name" value="ZF_RING_2"/>
    <property type="match status" value="1"/>
</dbReference>
<dbReference type="Proteomes" id="UP000663829">
    <property type="component" value="Unassembled WGS sequence"/>
</dbReference>
<dbReference type="EMBL" id="CAJOBC010078277">
    <property type="protein sequence ID" value="CAF4266003.1"/>
    <property type="molecule type" value="Genomic_DNA"/>
</dbReference>
<dbReference type="Proteomes" id="UP000681722">
    <property type="component" value="Unassembled WGS sequence"/>
</dbReference>
<evidence type="ECO:0000256" key="4">
    <source>
        <dbReference type="SAM" id="Coils"/>
    </source>
</evidence>
<evidence type="ECO:0000259" key="5">
    <source>
        <dbReference type="PROSITE" id="PS50089"/>
    </source>
</evidence>
<keyword evidence="8" id="KW-1185">Reference proteome</keyword>
<accession>A0A815J7P8</accession>
<dbReference type="Gene3D" id="3.30.40.10">
    <property type="entry name" value="Zinc/RING finger domain, C3HC4 (zinc finger)"/>
    <property type="match status" value="2"/>
</dbReference>
<proteinExistence type="predicted"/>
<dbReference type="GO" id="GO:0008270">
    <property type="term" value="F:zinc ion binding"/>
    <property type="evidence" value="ECO:0007669"/>
    <property type="project" value="UniProtKB-KW"/>
</dbReference>
<feature type="coiled-coil region" evidence="4">
    <location>
        <begin position="206"/>
        <end position="240"/>
    </location>
</feature>
<dbReference type="SUPFAM" id="SSF57850">
    <property type="entry name" value="RING/U-box"/>
    <property type="match status" value="1"/>
</dbReference>
<dbReference type="PANTHER" id="PTHR10131:SF94">
    <property type="entry name" value="TNF RECEPTOR-ASSOCIATED FACTOR 4"/>
    <property type="match status" value="1"/>
</dbReference>
<organism evidence="6 8">
    <name type="scientific">Didymodactylos carnosus</name>
    <dbReference type="NCBI Taxonomy" id="1234261"/>
    <lineage>
        <taxon>Eukaryota</taxon>
        <taxon>Metazoa</taxon>
        <taxon>Spiralia</taxon>
        <taxon>Gnathifera</taxon>
        <taxon>Rotifera</taxon>
        <taxon>Eurotatoria</taxon>
        <taxon>Bdelloidea</taxon>
        <taxon>Philodinida</taxon>
        <taxon>Philodinidae</taxon>
        <taxon>Didymodactylos</taxon>
    </lineage>
</organism>
<reference evidence="6" key="1">
    <citation type="submission" date="2021-02" db="EMBL/GenBank/DDBJ databases">
        <authorList>
            <person name="Nowell W R."/>
        </authorList>
    </citation>
    <scope>NUCLEOTIDE SEQUENCE</scope>
</reference>
<protein>
    <recommendedName>
        <fullName evidence="5">RING-type domain-containing protein</fullName>
    </recommendedName>
</protein>
<keyword evidence="1 3" id="KW-0479">Metal-binding</keyword>
<keyword evidence="1 3" id="KW-0863">Zinc-finger</keyword>
<gene>
    <name evidence="6" type="ORF">GPM918_LOCUS32077</name>
    <name evidence="7" type="ORF">SRO942_LOCUS32735</name>
</gene>
<dbReference type="PANTHER" id="PTHR10131">
    <property type="entry name" value="TNF RECEPTOR ASSOCIATED FACTOR"/>
    <property type="match status" value="1"/>
</dbReference>
<sequence length="251" mass="29544">MNRQKGTKNKTKYLTTSFEWPEEDCIQKVTKYGNLLNHTQAEKDRWFTEKHPTIHPISTDRIAAGSIDHAVCSICFNILLDPVACTTCENPFCKRCIQEWLIKNPSCPYACVRFQERRCPPVIVTMLSKLKIKCYYQQNGCPDILNYEALKQHEINCDYEIKKCRGCNTNFIKRDIIEHENICGFIKIRCQQCGVTYERHTEHGKLDCLLNRQIQLEEKVEQLQQENKLLREKNEFILQKLKDRFGIQPPK</sequence>